<feature type="compositionally biased region" description="Polar residues" evidence="1">
    <location>
        <begin position="173"/>
        <end position="184"/>
    </location>
</feature>
<name>A0AAE0HSM5_9PEZI</name>
<comment type="caution">
    <text evidence="3">The sequence shown here is derived from an EMBL/GenBank/DDBJ whole genome shotgun (WGS) entry which is preliminary data.</text>
</comment>
<feature type="compositionally biased region" description="Polar residues" evidence="1">
    <location>
        <begin position="57"/>
        <end position="71"/>
    </location>
</feature>
<dbReference type="EMBL" id="JAUEDM010000009">
    <property type="protein sequence ID" value="KAK3312188.1"/>
    <property type="molecule type" value="Genomic_DNA"/>
</dbReference>
<accession>A0AAE0HSM5</accession>
<dbReference type="Proteomes" id="UP001283341">
    <property type="component" value="Unassembled WGS sequence"/>
</dbReference>
<reference evidence="3" key="2">
    <citation type="submission" date="2023-06" db="EMBL/GenBank/DDBJ databases">
        <authorList>
            <consortium name="Lawrence Berkeley National Laboratory"/>
            <person name="Haridas S."/>
            <person name="Hensen N."/>
            <person name="Bonometti L."/>
            <person name="Westerberg I."/>
            <person name="Brannstrom I.O."/>
            <person name="Guillou S."/>
            <person name="Cros-Aarteil S."/>
            <person name="Calhoun S."/>
            <person name="Kuo A."/>
            <person name="Mondo S."/>
            <person name="Pangilinan J."/>
            <person name="Riley R."/>
            <person name="Labutti K."/>
            <person name="Andreopoulos B."/>
            <person name="Lipzen A."/>
            <person name="Chen C."/>
            <person name="Yanf M."/>
            <person name="Daum C."/>
            <person name="Ng V."/>
            <person name="Clum A."/>
            <person name="Steindorff A."/>
            <person name="Ohm R."/>
            <person name="Martin F."/>
            <person name="Silar P."/>
            <person name="Natvig D."/>
            <person name="Lalanne C."/>
            <person name="Gautier V."/>
            <person name="Ament-Velasquez S.L."/>
            <person name="Kruys A."/>
            <person name="Hutchinson M.I."/>
            <person name="Powell A.J."/>
            <person name="Barry K."/>
            <person name="Miller A.N."/>
            <person name="Grigoriev I.V."/>
            <person name="Debuchy R."/>
            <person name="Gladieux P."/>
            <person name="Thoren M.H."/>
            <person name="Johannesson H."/>
        </authorList>
    </citation>
    <scope>NUCLEOTIDE SEQUENCE</scope>
    <source>
        <strain evidence="3">CBS 118394</strain>
    </source>
</reference>
<evidence type="ECO:0000259" key="2">
    <source>
        <dbReference type="Pfam" id="PF05433"/>
    </source>
</evidence>
<dbReference type="Pfam" id="PF05433">
    <property type="entry name" value="Rick_17kDa_Anti"/>
    <property type="match status" value="1"/>
</dbReference>
<feature type="region of interest" description="Disordered" evidence="1">
    <location>
        <begin position="165"/>
        <end position="248"/>
    </location>
</feature>
<feature type="domain" description="Glycine zipper 2TM" evidence="2">
    <location>
        <begin position="123"/>
        <end position="161"/>
    </location>
</feature>
<feature type="compositionally biased region" description="Polar residues" evidence="1">
    <location>
        <begin position="94"/>
        <end position="112"/>
    </location>
</feature>
<evidence type="ECO:0000313" key="4">
    <source>
        <dbReference type="Proteomes" id="UP001283341"/>
    </source>
</evidence>
<gene>
    <name evidence="3" type="ORF">B0H66DRAFT_395361</name>
</gene>
<feature type="region of interest" description="Disordered" evidence="1">
    <location>
        <begin position="1"/>
        <end position="127"/>
    </location>
</feature>
<dbReference type="InterPro" id="IPR008816">
    <property type="entry name" value="Gly_zipper_2TM_dom"/>
</dbReference>
<reference evidence="3" key="1">
    <citation type="journal article" date="2023" name="Mol. Phylogenet. Evol.">
        <title>Genome-scale phylogeny and comparative genomics of the fungal order Sordariales.</title>
        <authorList>
            <person name="Hensen N."/>
            <person name="Bonometti L."/>
            <person name="Westerberg I."/>
            <person name="Brannstrom I.O."/>
            <person name="Guillou S."/>
            <person name="Cros-Aarteil S."/>
            <person name="Calhoun S."/>
            <person name="Haridas S."/>
            <person name="Kuo A."/>
            <person name="Mondo S."/>
            <person name="Pangilinan J."/>
            <person name="Riley R."/>
            <person name="LaButti K."/>
            <person name="Andreopoulos B."/>
            <person name="Lipzen A."/>
            <person name="Chen C."/>
            <person name="Yan M."/>
            <person name="Daum C."/>
            <person name="Ng V."/>
            <person name="Clum A."/>
            <person name="Steindorff A."/>
            <person name="Ohm R.A."/>
            <person name="Martin F."/>
            <person name="Silar P."/>
            <person name="Natvig D.O."/>
            <person name="Lalanne C."/>
            <person name="Gautier V."/>
            <person name="Ament-Velasquez S.L."/>
            <person name="Kruys A."/>
            <person name="Hutchinson M.I."/>
            <person name="Powell A.J."/>
            <person name="Barry K."/>
            <person name="Miller A.N."/>
            <person name="Grigoriev I.V."/>
            <person name="Debuchy R."/>
            <person name="Gladieux P."/>
            <person name="Hiltunen Thoren M."/>
            <person name="Johannesson H."/>
        </authorList>
    </citation>
    <scope>NUCLEOTIDE SEQUENCE</scope>
    <source>
        <strain evidence="3">CBS 118394</strain>
    </source>
</reference>
<dbReference type="PANTHER" id="PTHR37014:SF10">
    <property type="entry name" value="RICH PROTEIN MS8, PUTATIVE (AFU_ORTHOLOGUE AFUA_7G05650)-RELATED"/>
    <property type="match status" value="1"/>
</dbReference>
<feature type="compositionally biased region" description="Low complexity" evidence="1">
    <location>
        <begin position="222"/>
        <end position="240"/>
    </location>
</feature>
<organism evidence="3 4">
    <name type="scientific">Apodospora peruviana</name>
    <dbReference type="NCBI Taxonomy" id="516989"/>
    <lineage>
        <taxon>Eukaryota</taxon>
        <taxon>Fungi</taxon>
        <taxon>Dikarya</taxon>
        <taxon>Ascomycota</taxon>
        <taxon>Pezizomycotina</taxon>
        <taxon>Sordariomycetes</taxon>
        <taxon>Sordariomycetidae</taxon>
        <taxon>Sordariales</taxon>
        <taxon>Lasiosphaeriaceae</taxon>
        <taxon>Apodospora</taxon>
    </lineage>
</organism>
<dbReference type="GO" id="GO:0019867">
    <property type="term" value="C:outer membrane"/>
    <property type="evidence" value="ECO:0007669"/>
    <property type="project" value="InterPro"/>
</dbReference>
<evidence type="ECO:0000313" key="3">
    <source>
        <dbReference type="EMBL" id="KAK3312188.1"/>
    </source>
</evidence>
<protein>
    <recommendedName>
        <fullName evidence="2">Glycine zipper 2TM domain-containing protein</fullName>
    </recommendedName>
</protein>
<keyword evidence="4" id="KW-1185">Reference proteome</keyword>
<evidence type="ECO:0000256" key="1">
    <source>
        <dbReference type="SAM" id="MobiDB-lite"/>
    </source>
</evidence>
<dbReference type="AlphaFoldDB" id="A0AAE0HSM5"/>
<feature type="compositionally biased region" description="Low complexity" evidence="1">
    <location>
        <begin position="9"/>
        <end position="56"/>
    </location>
</feature>
<feature type="compositionally biased region" description="Gly residues" evidence="1">
    <location>
        <begin position="190"/>
        <end position="204"/>
    </location>
</feature>
<sequence length="248" mass="25876">MSAQDYYNSPGGQQPYPSPAQSSYPPQAQSPYPVQTPSTYPSYPPSQASSPYPGQQNYAQQQHLQPYSPQSPYDRPGSAQSNNGAVSPYDRPISAQSGYDPQQQSRAGTTPGQEGPDGERGFISTVGGGAAGAFIGSKLGHGKMSKIMGGAAGALAANYIENKLKANKHSHSSHGSYPQPQHHSASPVGGAVGGLLGGLVGGGKHSQHQQPYQSPPPPPPYQQQQYGGSGGYVPPQQPQYASGHHGKW</sequence>
<proteinExistence type="predicted"/>
<dbReference type="PANTHER" id="PTHR37014">
    <property type="entry name" value="EXPRESSION LETHALITY PROTEIN HEL10, PUTATIVE (AFU_ORTHOLOGUE AFUA_1G06580)-RELATED"/>
    <property type="match status" value="1"/>
</dbReference>